<feature type="region of interest" description="Disordered" evidence="4">
    <location>
        <begin position="1003"/>
        <end position="1024"/>
    </location>
</feature>
<proteinExistence type="predicted"/>
<dbReference type="CDD" id="cd16470">
    <property type="entry name" value="RING-H2_RNF25"/>
    <property type="match status" value="1"/>
</dbReference>
<feature type="compositionally biased region" description="Basic and acidic residues" evidence="4">
    <location>
        <begin position="541"/>
        <end position="554"/>
    </location>
</feature>
<dbReference type="PROSITE" id="PS50089">
    <property type="entry name" value="ZF_RING_2"/>
    <property type="match status" value="1"/>
</dbReference>
<dbReference type="SUPFAM" id="SSF57850">
    <property type="entry name" value="RING/U-box"/>
    <property type="match status" value="1"/>
</dbReference>
<dbReference type="GO" id="GO:0016567">
    <property type="term" value="P:protein ubiquitination"/>
    <property type="evidence" value="ECO:0007669"/>
    <property type="project" value="TreeGrafter"/>
</dbReference>
<feature type="compositionally biased region" description="Polar residues" evidence="4">
    <location>
        <begin position="1216"/>
        <end position="1236"/>
    </location>
</feature>
<evidence type="ECO:0000313" key="8">
    <source>
        <dbReference type="Proteomes" id="UP000271974"/>
    </source>
</evidence>
<feature type="region of interest" description="Disordered" evidence="4">
    <location>
        <begin position="1190"/>
        <end position="1267"/>
    </location>
</feature>
<evidence type="ECO:0000256" key="1">
    <source>
        <dbReference type="ARBA" id="ARBA00022771"/>
    </source>
</evidence>
<feature type="compositionally biased region" description="Polar residues" evidence="4">
    <location>
        <begin position="1080"/>
        <end position="1117"/>
    </location>
</feature>
<evidence type="ECO:0000256" key="4">
    <source>
        <dbReference type="SAM" id="MobiDB-lite"/>
    </source>
</evidence>
<dbReference type="STRING" id="188477.A0A3S0Z8W9"/>
<keyword evidence="1 3" id="KW-0863">Zinc-finger</keyword>
<dbReference type="PANTHER" id="PTHR13198">
    <property type="entry name" value="RING FINGER PROTEIN 25"/>
    <property type="match status" value="1"/>
</dbReference>
<gene>
    <name evidence="7" type="ORF">EGW08_020184</name>
</gene>
<feature type="compositionally biased region" description="Basic and acidic residues" evidence="4">
    <location>
        <begin position="1008"/>
        <end position="1018"/>
    </location>
</feature>
<protein>
    <recommendedName>
        <fullName evidence="9">RWD domain-containing protein</fullName>
    </recommendedName>
</protein>
<dbReference type="SMART" id="SM00184">
    <property type="entry name" value="RING"/>
    <property type="match status" value="1"/>
</dbReference>
<dbReference type="Gene3D" id="3.10.110.10">
    <property type="entry name" value="Ubiquitin Conjugating Enzyme"/>
    <property type="match status" value="1"/>
</dbReference>
<feature type="compositionally biased region" description="Basic and acidic residues" evidence="4">
    <location>
        <begin position="296"/>
        <end position="317"/>
    </location>
</feature>
<dbReference type="InterPro" id="IPR016135">
    <property type="entry name" value="UBQ-conjugating_enzyme/RWD"/>
</dbReference>
<dbReference type="Pfam" id="PF05773">
    <property type="entry name" value="RWD"/>
    <property type="match status" value="1"/>
</dbReference>
<dbReference type="AlphaFoldDB" id="A0A3S0Z8W9"/>
<dbReference type="InterPro" id="IPR039133">
    <property type="entry name" value="RNF25"/>
</dbReference>
<dbReference type="SMART" id="SM00591">
    <property type="entry name" value="RWD"/>
    <property type="match status" value="1"/>
</dbReference>
<feature type="non-terminal residue" evidence="7">
    <location>
        <position position="1267"/>
    </location>
</feature>
<keyword evidence="2" id="KW-0862">Zinc</keyword>
<keyword evidence="8" id="KW-1185">Reference proteome</keyword>
<dbReference type="GO" id="GO:0033554">
    <property type="term" value="P:cellular response to stress"/>
    <property type="evidence" value="ECO:0007669"/>
    <property type="project" value="UniProtKB-ARBA"/>
</dbReference>
<feature type="compositionally biased region" description="Low complexity" evidence="4">
    <location>
        <begin position="914"/>
        <end position="939"/>
    </location>
</feature>
<dbReference type="PROSITE" id="PS50908">
    <property type="entry name" value="RWD"/>
    <property type="match status" value="1"/>
</dbReference>
<feature type="compositionally biased region" description="Basic and acidic residues" evidence="4">
    <location>
        <begin position="668"/>
        <end position="691"/>
    </location>
</feature>
<organism evidence="7 8">
    <name type="scientific">Elysia chlorotica</name>
    <name type="common">Eastern emerald elysia</name>
    <name type="synonym">Sea slug</name>
    <dbReference type="NCBI Taxonomy" id="188477"/>
    <lineage>
        <taxon>Eukaryota</taxon>
        <taxon>Metazoa</taxon>
        <taxon>Spiralia</taxon>
        <taxon>Lophotrochozoa</taxon>
        <taxon>Mollusca</taxon>
        <taxon>Gastropoda</taxon>
        <taxon>Heterobranchia</taxon>
        <taxon>Euthyneura</taxon>
        <taxon>Panpulmonata</taxon>
        <taxon>Sacoglossa</taxon>
        <taxon>Placobranchoidea</taxon>
        <taxon>Plakobranchidae</taxon>
        <taxon>Elysia</taxon>
    </lineage>
</organism>
<evidence type="ECO:0000313" key="7">
    <source>
        <dbReference type="EMBL" id="RUS72055.1"/>
    </source>
</evidence>
<evidence type="ECO:0000256" key="3">
    <source>
        <dbReference type="PROSITE-ProRule" id="PRU00175"/>
    </source>
</evidence>
<dbReference type="Gene3D" id="3.30.40.10">
    <property type="entry name" value="Zinc/RING finger domain, C3HC4 (zinc finger)"/>
    <property type="match status" value="1"/>
</dbReference>
<feature type="compositionally biased region" description="Polar residues" evidence="4">
    <location>
        <begin position="959"/>
        <end position="970"/>
    </location>
</feature>
<feature type="compositionally biased region" description="Polar residues" evidence="4">
    <location>
        <begin position="437"/>
        <end position="446"/>
    </location>
</feature>
<evidence type="ECO:0000259" key="5">
    <source>
        <dbReference type="PROSITE" id="PS50089"/>
    </source>
</evidence>
<dbReference type="FunFam" id="3.10.110.10:FF:000050">
    <property type="entry name" value="eIF-2-alpha kinase GCN2"/>
    <property type="match status" value="1"/>
</dbReference>
<dbReference type="CDD" id="cd23818">
    <property type="entry name" value="RWD_RNF25"/>
    <property type="match status" value="1"/>
</dbReference>
<feature type="domain" description="RING-type" evidence="5">
    <location>
        <begin position="128"/>
        <end position="196"/>
    </location>
</feature>
<evidence type="ECO:0008006" key="9">
    <source>
        <dbReference type="Google" id="ProtNLM"/>
    </source>
</evidence>
<feature type="compositionally biased region" description="Polar residues" evidence="4">
    <location>
        <begin position="466"/>
        <end position="484"/>
    </location>
</feature>
<name>A0A3S0Z8W9_ELYCH</name>
<sequence>MSDSNEENPIETELEALEAIYISELSYMRKADGTLDTIELVLHPSTGDELDKQFVCMTVVFTPTPKYPDEIPAIDIKNPRGLGEEEVASLVEDMISKAHECVGEVMLFTLIEMAKDCLTEGNVPHCPCVLCLEHFREDDQFHRTACYHYFHNSCLWRYLEHSRMKIAEEIQEENDMRHREMSEEKKVKVIECPVCRSPLGEESLSVKTDCEEDQPEEDGPAFVISPAMKEQQAKMAKQFARQKAKGGIIDLEQEKNKYLVNLEDRAPAASISPIKLSSQNLPEVPIDKCAKDLNAHHKKNPDIDFRRSNKQRQDGSRGHGRGHNSYHRERNDDNHQHHSRNYHHHYHHQGRGHRNHHRERNDASYHKERNDDNHDHHHQPVPDHGKGRARYRTSNHCDTDPCVGRDNSKHREEDVPPQNGTSRNTRSIREQGRGQDSADSNNTITNLPPRVSGLLEEVRPRLDGPDSNSQHWDRQNSQGSFSEQQSKEGTRRRGRGGFGGRSRGRGGSLFGPPKVGRPNSNCEREAFQEDSSENRTGLNHPADRDTQSETDKGQRNNQRRRGRGRFRDFERAYFEGHTEPTDRPGNRNKPPESRRESGARGRGGGCREPHKRNPHKDNEYDDHEDGSRSYSNRSAGTGRSERLGHGKSAGSNEVKDGSDRSVSQDTVSGDHHRLQGGDWQERDPYRDGDTCDETHRKIEEELEMNRRWRKLNFGFDASDGKHGTSGCSKAVNGEHNDTDINVKGCEQSRPYEFEGHGVASNIDHSAPDNLSHIYVGYDEEGEEEEDWEQERFQYAFERRHIRTENLEEYDKYRSKDYESYRKKVEERSNRERLLREEDRRMRREQAESERRLASSVNPEPTKSVLELFQEKQEAKRKEAERLKQEQRAGGDKSEKSVTELSSDGGFHSDGAADSETTPVPSRSTSTSSQGYQSQSSTEEISGHDLQVPGDGSRRRSEAISLSTQSQSKSETQNDKKDKLTAASCDMSSEILWVGVKQKPNIEPSDLTGDIHVDADPDVIRPGLDDPCLDAWERREERKRAKNKKAKTRKSKVDGGAVVDTTVAKYKTETEDANGVCELSTMPTETLDNNLENTKGTKTLSTFGGPSRFNESNSDTGVKQRTLTKAPPLKLSLKTKQKDSMAPQNSLADVGLYSLTKDEVALLKAKYMETEETGGCRSAAWGQEVYSVKGNCGGESRNETVSSDGCGNLDKTEFADGNSQQEKNVLTSQLALSSVPRTSLRKPSEMAPLTKASETGKGDNPQPPNKAL</sequence>
<feature type="compositionally biased region" description="Polar residues" evidence="4">
    <location>
        <begin position="628"/>
        <end position="637"/>
    </location>
</feature>
<dbReference type="GO" id="GO:0010468">
    <property type="term" value="P:regulation of gene expression"/>
    <property type="evidence" value="ECO:0007669"/>
    <property type="project" value="UniProtKB-ARBA"/>
</dbReference>
<dbReference type="InterPro" id="IPR006575">
    <property type="entry name" value="RWD_dom"/>
</dbReference>
<feature type="region of interest" description="Disordered" evidence="4">
    <location>
        <begin position="1079"/>
        <end position="1117"/>
    </location>
</feature>
<dbReference type="Proteomes" id="UP000271974">
    <property type="component" value="Unassembled WGS sequence"/>
</dbReference>
<feature type="domain" description="RWD" evidence="6">
    <location>
        <begin position="12"/>
        <end position="121"/>
    </location>
</feature>
<feature type="compositionally biased region" description="Basic and acidic residues" evidence="4">
    <location>
        <begin position="868"/>
        <end position="897"/>
    </location>
</feature>
<dbReference type="PANTHER" id="PTHR13198:SF4">
    <property type="entry name" value="E3 UBIQUITIN-PROTEIN LIGASE RNF25"/>
    <property type="match status" value="1"/>
</dbReference>
<reference evidence="7 8" key="1">
    <citation type="submission" date="2019-01" db="EMBL/GenBank/DDBJ databases">
        <title>A draft genome assembly of the solar-powered sea slug Elysia chlorotica.</title>
        <authorList>
            <person name="Cai H."/>
            <person name="Li Q."/>
            <person name="Fang X."/>
            <person name="Li J."/>
            <person name="Curtis N.E."/>
            <person name="Altenburger A."/>
            <person name="Shibata T."/>
            <person name="Feng M."/>
            <person name="Maeda T."/>
            <person name="Schwartz J.A."/>
            <person name="Shigenobu S."/>
            <person name="Lundholm N."/>
            <person name="Nishiyama T."/>
            <person name="Yang H."/>
            <person name="Hasebe M."/>
            <person name="Li S."/>
            <person name="Pierce S.K."/>
            <person name="Wang J."/>
        </authorList>
    </citation>
    <scope>NUCLEOTIDE SEQUENCE [LARGE SCALE GENOMIC DNA]</scope>
    <source>
        <strain evidence="7">EC2010</strain>
        <tissue evidence="7">Whole organism of an adult</tissue>
    </source>
</reference>
<dbReference type="FunFam" id="3.30.40.10:FF:000215">
    <property type="entry name" value="E3 ubiquitin-protein ligase RNF25"/>
    <property type="match status" value="1"/>
</dbReference>
<dbReference type="InterPro" id="IPR001841">
    <property type="entry name" value="Znf_RING"/>
</dbReference>
<dbReference type="GO" id="GO:0005634">
    <property type="term" value="C:nucleus"/>
    <property type="evidence" value="ECO:0007669"/>
    <property type="project" value="TreeGrafter"/>
</dbReference>
<accession>A0A3S0Z8W9</accession>
<evidence type="ECO:0000256" key="2">
    <source>
        <dbReference type="ARBA" id="ARBA00022833"/>
    </source>
</evidence>
<evidence type="ECO:0000259" key="6">
    <source>
        <dbReference type="PROSITE" id="PS50908"/>
    </source>
</evidence>
<dbReference type="GO" id="GO:0061630">
    <property type="term" value="F:ubiquitin protein ligase activity"/>
    <property type="evidence" value="ECO:0007669"/>
    <property type="project" value="InterPro"/>
</dbReference>
<dbReference type="GO" id="GO:0009893">
    <property type="term" value="P:positive regulation of metabolic process"/>
    <property type="evidence" value="ECO:0007669"/>
    <property type="project" value="UniProtKB-ARBA"/>
</dbReference>
<dbReference type="GO" id="GO:0051246">
    <property type="term" value="P:regulation of protein metabolic process"/>
    <property type="evidence" value="ECO:0007669"/>
    <property type="project" value="UniProtKB-ARBA"/>
</dbReference>
<comment type="caution">
    <text evidence="7">The sequence shown here is derived from an EMBL/GenBank/DDBJ whole genome shotgun (WGS) entry which is preliminary data.</text>
</comment>
<feature type="compositionally biased region" description="Basic and acidic residues" evidence="4">
    <location>
        <begin position="565"/>
        <end position="599"/>
    </location>
</feature>
<keyword evidence="1 3" id="KW-0479">Metal-binding</keyword>
<feature type="region of interest" description="Disordered" evidence="4">
    <location>
        <begin position="819"/>
        <end position="981"/>
    </location>
</feature>
<dbReference type="OrthoDB" id="432311at2759"/>
<feature type="compositionally biased region" description="Gly residues" evidence="4">
    <location>
        <begin position="496"/>
        <end position="509"/>
    </location>
</feature>
<feature type="compositionally biased region" description="Basic and acidic residues" evidence="4">
    <location>
        <begin position="359"/>
        <end position="386"/>
    </location>
</feature>
<dbReference type="GO" id="GO:0008270">
    <property type="term" value="F:zinc ion binding"/>
    <property type="evidence" value="ECO:0007669"/>
    <property type="project" value="UniProtKB-KW"/>
</dbReference>
<feature type="compositionally biased region" description="Basic residues" evidence="4">
    <location>
        <begin position="337"/>
        <end position="358"/>
    </location>
</feature>
<feature type="compositionally biased region" description="Basic and acidic residues" evidence="4">
    <location>
        <begin position="326"/>
        <end position="336"/>
    </location>
</feature>
<dbReference type="SUPFAM" id="SSF54495">
    <property type="entry name" value="UBC-like"/>
    <property type="match status" value="1"/>
</dbReference>
<feature type="region of interest" description="Disordered" evidence="4">
    <location>
        <begin position="296"/>
        <end position="691"/>
    </location>
</feature>
<dbReference type="InterPro" id="IPR013083">
    <property type="entry name" value="Znf_RING/FYVE/PHD"/>
</dbReference>
<feature type="compositionally biased region" description="Basic and acidic residues" evidence="4">
    <location>
        <begin position="819"/>
        <end position="852"/>
    </location>
</feature>
<dbReference type="EMBL" id="RQTK01001121">
    <property type="protein sequence ID" value="RUS72055.1"/>
    <property type="molecule type" value="Genomic_DNA"/>
</dbReference>